<sequence>MVYLMRKFTYNFELSENSSVVFDVLRIIAIQFVVIGHGISFMQIIPWLQKPNFPDLQKNR</sequence>
<evidence type="ECO:0000313" key="2">
    <source>
        <dbReference type="EMBL" id="GAH06486.1"/>
    </source>
</evidence>
<protein>
    <submittedName>
        <fullName evidence="2">Uncharacterized protein</fullName>
    </submittedName>
</protein>
<gene>
    <name evidence="2" type="ORF">S01H4_57305</name>
</gene>
<accession>X1CDX9</accession>
<name>X1CDX9_9ZZZZ</name>
<feature type="transmembrane region" description="Helical" evidence="1">
    <location>
        <begin position="24"/>
        <end position="48"/>
    </location>
</feature>
<keyword evidence="1" id="KW-0812">Transmembrane</keyword>
<keyword evidence="1" id="KW-1133">Transmembrane helix</keyword>
<reference evidence="2" key="1">
    <citation type="journal article" date="2014" name="Front. Microbiol.">
        <title>High frequency of phylogenetically diverse reductive dehalogenase-homologous genes in deep subseafloor sedimentary metagenomes.</title>
        <authorList>
            <person name="Kawai M."/>
            <person name="Futagami T."/>
            <person name="Toyoda A."/>
            <person name="Takaki Y."/>
            <person name="Nishi S."/>
            <person name="Hori S."/>
            <person name="Arai W."/>
            <person name="Tsubouchi T."/>
            <person name="Morono Y."/>
            <person name="Uchiyama I."/>
            <person name="Ito T."/>
            <person name="Fujiyama A."/>
            <person name="Inagaki F."/>
            <person name="Takami H."/>
        </authorList>
    </citation>
    <scope>NUCLEOTIDE SEQUENCE</scope>
    <source>
        <strain evidence="2">Expedition CK06-06</strain>
    </source>
</reference>
<dbReference type="AlphaFoldDB" id="X1CDX9"/>
<evidence type="ECO:0000256" key="1">
    <source>
        <dbReference type="SAM" id="Phobius"/>
    </source>
</evidence>
<organism evidence="2">
    <name type="scientific">marine sediment metagenome</name>
    <dbReference type="NCBI Taxonomy" id="412755"/>
    <lineage>
        <taxon>unclassified sequences</taxon>
        <taxon>metagenomes</taxon>
        <taxon>ecological metagenomes</taxon>
    </lineage>
</organism>
<feature type="non-terminal residue" evidence="2">
    <location>
        <position position="60"/>
    </location>
</feature>
<keyword evidence="1" id="KW-0472">Membrane</keyword>
<dbReference type="EMBL" id="BART01033315">
    <property type="protein sequence ID" value="GAH06486.1"/>
    <property type="molecule type" value="Genomic_DNA"/>
</dbReference>
<comment type="caution">
    <text evidence="2">The sequence shown here is derived from an EMBL/GenBank/DDBJ whole genome shotgun (WGS) entry which is preliminary data.</text>
</comment>
<proteinExistence type="predicted"/>